<reference evidence="12 13" key="1">
    <citation type="submission" date="2020-05" db="EMBL/GenBank/DDBJ databases">
        <title>Identification and distribution of gene clusters putatively required for synthesis of sphingolipid metabolism inhibitors in phylogenetically diverse species of the filamentous fungus Fusarium.</title>
        <authorList>
            <person name="Kim H.-S."/>
            <person name="Busman M."/>
            <person name="Brown D.W."/>
            <person name="Divon H."/>
            <person name="Uhlig S."/>
            <person name="Proctor R.H."/>
        </authorList>
    </citation>
    <scope>NUCLEOTIDE SEQUENCE [LARGE SCALE GENOMIC DNA]</scope>
    <source>
        <strain evidence="12 13">NRRL 36939</strain>
    </source>
</reference>
<dbReference type="PROSITE" id="PS51038">
    <property type="entry name" value="BAH"/>
    <property type="match status" value="1"/>
</dbReference>
<keyword evidence="4" id="KW-0117">Actin capping</keyword>
<evidence type="ECO:0000256" key="6">
    <source>
        <dbReference type="ARBA" id="ARBA00023203"/>
    </source>
</evidence>
<sequence>MSNRKRSRSVGEENRAECPFTITYATGPAATQADRQKNKKRKRDGQDDDKRVQIQISPFSPTGNFKTHENMDLYYTVEPGKRWQDMTRYNSFVLNSVKYYSEGFVNVANEVTIEQQKAQGDGKGIYKKSNNDWVARILEIRASDEHHVYARVYWMYWPDELPYGTLDGKKTVQGRQPYHGNNELIASNHMDIINVVSVTGPVTVNQWIESDDEEIQDALYWRQAYDCRNMQLSSVELMCKCQTPANPDKTLIGCTSPSCGKWMHHECMAHEILMQVYERLGTDRPHRTEGSAVKEEKPEEATRPLSPTDAGEKETQPTIDVRSGETSDNVHVKKTARETPRETETPTPGPTPSRSITTASAKGSAKKGRKKKAADSKPYLGLFEATLKMQDGPTAWEIRDLRENVTGGDKTWTEKAHSTPSLLRGAMWCPDMLLMSCGQHGTPGAAVNSIWLIGMVNVPKQPQPFNLAQSLNYRGQSPRKSMIMAVDPFDSALDLLRRLNPKQTTDHLNAIISIAPDLTEDLLSSVDQPLTARRCKQTGRDYLLCDYNRDGDSYRSPWSNQFDPPLDEAGSGGVGAGGNEGAGEGAIPSERVRKMEVKANEAFDVYRDLYYEGGVSSVYFWNLDDGFAGVVLLKKSSPQGGNSEGVWDSIHVFEAIERGRSTHYKLTSTVILTLSTAGGNLGEMDLSGNMTRQVEQDLPVDNDDSHIANVGRLVEDMELKMRNLLQEVYFGKAKDVVGDLRSIGSLSEGARDREAQRELIGSMRR</sequence>
<feature type="compositionally biased region" description="Low complexity" evidence="10">
    <location>
        <begin position="352"/>
        <end position="363"/>
    </location>
</feature>
<dbReference type="InterPro" id="IPR011011">
    <property type="entry name" value="Znf_FYVE_PHD"/>
</dbReference>
<dbReference type="OrthoDB" id="10259622at2759"/>
<keyword evidence="13" id="KW-1185">Reference proteome</keyword>
<evidence type="ECO:0000256" key="7">
    <source>
        <dbReference type="ARBA" id="ARBA00023212"/>
    </source>
</evidence>
<feature type="compositionally biased region" description="Gly residues" evidence="10">
    <location>
        <begin position="570"/>
        <end position="584"/>
    </location>
</feature>
<evidence type="ECO:0000256" key="8">
    <source>
        <dbReference type="ARBA" id="ARBA00025389"/>
    </source>
</evidence>
<dbReference type="InterPro" id="IPR001698">
    <property type="entry name" value="CAPZB"/>
</dbReference>
<feature type="domain" description="BAH" evidence="11">
    <location>
        <begin position="115"/>
        <end position="236"/>
    </location>
</feature>
<comment type="subunit">
    <text evidence="9">Component of the F-actin capping complex, composed of a heterodimer of an alpha and a beta subunit.</text>
</comment>
<dbReference type="GO" id="GO:0003682">
    <property type="term" value="F:chromatin binding"/>
    <property type="evidence" value="ECO:0007669"/>
    <property type="project" value="InterPro"/>
</dbReference>
<feature type="region of interest" description="Disordered" evidence="10">
    <location>
        <begin position="283"/>
        <end position="375"/>
    </location>
</feature>
<organism evidence="12 13">
    <name type="scientific">Fusarium pseudocircinatum</name>
    <dbReference type="NCBI Taxonomy" id="56676"/>
    <lineage>
        <taxon>Eukaryota</taxon>
        <taxon>Fungi</taxon>
        <taxon>Dikarya</taxon>
        <taxon>Ascomycota</taxon>
        <taxon>Pezizomycotina</taxon>
        <taxon>Sordariomycetes</taxon>
        <taxon>Hypocreomycetidae</taxon>
        <taxon>Hypocreales</taxon>
        <taxon>Nectriaceae</taxon>
        <taxon>Fusarium</taxon>
        <taxon>Fusarium fujikuroi species complex</taxon>
    </lineage>
</organism>
<evidence type="ECO:0000256" key="5">
    <source>
        <dbReference type="ARBA" id="ARBA00022490"/>
    </source>
</evidence>
<dbReference type="PANTHER" id="PTHR10619:SF0">
    <property type="entry name" value="F-ACTIN-CAPPING PROTEIN SUBUNIT BETA ISOFORMS 1 AND 2"/>
    <property type="match status" value="1"/>
</dbReference>
<dbReference type="Gene3D" id="1.20.58.570">
    <property type="match status" value="1"/>
</dbReference>
<keyword evidence="6" id="KW-0009">Actin-binding</keyword>
<evidence type="ECO:0000313" key="12">
    <source>
        <dbReference type="EMBL" id="KAF5603963.1"/>
    </source>
</evidence>
<dbReference type="Gene3D" id="2.30.30.490">
    <property type="match status" value="1"/>
</dbReference>
<evidence type="ECO:0000256" key="9">
    <source>
        <dbReference type="ARBA" id="ARBA00044965"/>
    </source>
</evidence>
<dbReference type="InterPro" id="IPR043151">
    <property type="entry name" value="BAH_sf"/>
</dbReference>
<name>A0A8H5UZJ9_9HYPO</name>
<evidence type="ECO:0000313" key="13">
    <source>
        <dbReference type="Proteomes" id="UP000546213"/>
    </source>
</evidence>
<dbReference type="InterPro" id="IPR043175">
    <property type="entry name" value="CAPZB_N"/>
</dbReference>
<dbReference type="FunFam" id="3.90.1150.210:FF:000005">
    <property type="entry name" value="F-actin-capping protein subunit beta"/>
    <property type="match status" value="1"/>
</dbReference>
<dbReference type="GO" id="GO:0008290">
    <property type="term" value="C:F-actin capping protein complex"/>
    <property type="evidence" value="ECO:0007669"/>
    <property type="project" value="InterPro"/>
</dbReference>
<dbReference type="FunFam" id="1.20.58.570:FF:000001">
    <property type="entry name" value="F-actin-capping protein subunit beta"/>
    <property type="match status" value="1"/>
</dbReference>
<gene>
    <name evidence="12" type="ORF">FPCIR_1084</name>
</gene>
<dbReference type="InterPro" id="IPR001025">
    <property type="entry name" value="BAH_dom"/>
</dbReference>
<comment type="function">
    <text evidence="8">F-actin-capping proteins bind in a Ca(2+)-independent manner to the fast growing ends of actin filaments (barbed end) thereby blocking the exchange of subunits at these ends. Unlike other capping proteins (such as gelsolin and severin), these proteins do not sever actin filaments.</text>
</comment>
<dbReference type="CDD" id="cd04370">
    <property type="entry name" value="BAH"/>
    <property type="match status" value="1"/>
</dbReference>
<dbReference type="AlphaFoldDB" id="A0A8H5UZJ9"/>
<evidence type="ECO:0000256" key="3">
    <source>
        <dbReference type="ARBA" id="ARBA00021859"/>
    </source>
</evidence>
<dbReference type="InterPro" id="IPR042276">
    <property type="entry name" value="CapZ_alpha/beta_2"/>
</dbReference>
<feature type="region of interest" description="Disordered" evidence="10">
    <location>
        <begin position="1"/>
        <end position="52"/>
    </location>
</feature>
<feature type="compositionally biased region" description="Basic and acidic residues" evidence="10">
    <location>
        <begin position="283"/>
        <end position="302"/>
    </location>
</feature>
<dbReference type="GO" id="GO:0030479">
    <property type="term" value="C:actin cortical patch"/>
    <property type="evidence" value="ECO:0007669"/>
    <property type="project" value="UniProtKB-SubCell"/>
</dbReference>
<dbReference type="GO" id="GO:0051016">
    <property type="term" value="P:barbed-end actin filament capping"/>
    <property type="evidence" value="ECO:0007669"/>
    <property type="project" value="InterPro"/>
</dbReference>
<comment type="similarity">
    <text evidence="2">Belongs to the F-actin-capping protein beta subunit family.</text>
</comment>
<evidence type="ECO:0000256" key="1">
    <source>
        <dbReference type="ARBA" id="ARBA00004134"/>
    </source>
</evidence>
<dbReference type="SUPFAM" id="SSF90096">
    <property type="entry name" value="Subunits of heterodimeric actin filament capping protein Capz"/>
    <property type="match status" value="1"/>
</dbReference>
<evidence type="ECO:0000256" key="10">
    <source>
        <dbReference type="SAM" id="MobiDB-lite"/>
    </source>
</evidence>
<dbReference type="GO" id="GO:0000902">
    <property type="term" value="P:cell morphogenesis"/>
    <property type="evidence" value="ECO:0007669"/>
    <property type="project" value="TreeGrafter"/>
</dbReference>
<comment type="subcellular location">
    <subcellularLocation>
        <location evidence="1">Cytoplasm</location>
        <location evidence="1">Cytoskeleton</location>
        <location evidence="1">Actin patch</location>
    </subcellularLocation>
</comment>
<keyword evidence="7" id="KW-0206">Cytoskeleton</keyword>
<dbReference type="GO" id="GO:0051015">
    <property type="term" value="F:actin filament binding"/>
    <property type="evidence" value="ECO:0007669"/>
    <property type="project" value="TreeGrafter"/>
</dbReference>
<evidence type="ECO:0000256" key="2">
    <source>
        <dbReference type="ARBA" id="ARBA00006039"/>
    </source>
</evidence>
<feature type="region of interest" description="Disordered" evidence="10">
    <location>
        <begin position="556"/>
        <end position="586"/>
    </location>
</feature>
<dbReference type="InterPro" id="IPR037282">
    <property type="entry name" value="CapZ_alpha/beta"/>
</dbReference>
<evidence type="ECO:0000256" key="4">
    <source>
        <dbReference type="ARBA" id="ARBA00022467"/>
    </source>
</evidence>
<proteinExistence type="inferred from homology"/>
<feature type="compositionally biased region" description="Basic and acidic residues" evidence="10">
    <location>
        <begin position="322"/>
        <end position="344"/>
    </location>
</feature>
<dbReference type="PANTHER" id="PTHR10619">
    <property type="entry name" value="F-ACTIN-CAPPING PROTEIN SUBUNIT BETA"/>
    <property type="match status" value="1"/>
</dbReference>
<dbReference type="PROSITE" id="PS00231">
    <property type="entry name" value="F_ACTIN_CAPPING_BETA"/>
    <property type="match status" value="1"/>
</dbReference>
<dbReference type="InterPro" id="IPR019771">
    <property type="entry name" value="F-actin_capping_bsu_CS"/>
</dbReference>
<dbReference type="EMBL" id="JAAOAS010000022">
    <property type="protein sequence ID" value="KAF5603963.1"/>
    <property type="molecule type" value="Genomic_DNA"/>
</dbReference>
<protein>
    <recommendedName>
        <fullName evidence="3">F-actin-capping protein subunit beta</fullName>
    </recommendedName>
</protein>
<keyword evidence="5" id="KW-0963">Cytoplasm</keyword>
<dbReference type="SUPFAM" id="SSF57903">
    <property type="entry name" value="FYVE/PHD zinc finger"/>
    <property type="match status" value="1"/>
</dbReference>
<accession>A0A8H5UZJ9</accession>
<comment type="caution">
    <text evidence="12">The sequence shown here is derived from an EMBL/GenBank/DDBJ whole genome shotgun (WGS) entry which is preliminary data.</text>
</comment>
<dbReference type="Proteomes" id="UP000546213">
    <property type="component" value="Unassembled WGS sequence"/>
</dbReference>
<dbReference type="Pfam" id="PF01115">
    <property type="entry name" value="F_actin_cap_B"/>
    <property type="match status" value="1"/>
</dbReference>
<dbReference type="SMART" id="SM00439">
    <property type="entry name" value="BAH"/>
    <property type="match status" value="1"/>
</dbReference>
<dbReference type="GO" id="GO:0030036">
    <property type="term" value="P:actin cytoskeleton organization"/>
    <property type="evidence" value="ECO:0007669"/>
    <property type="project" value="InterPro"/>
</dbReference>
<dbReference type="PRINTS" id="PR00192">
    <property type="entry name" value="FACTINCAPB"/>
</dbReference>
<dbReference type="Gene3D" id="3.90.1150.210">
    <property type="entry name" value="F-actin capping protein, beta subunit"/>
    <property type="match status" value="1"/>
</dbReference>
<evidence type="ECO:0000259" key="11">
    <source>
        <dbReference type="PROSITE" id="PS51038"/>
    </source>
</evidence>